<dbReference type="Proteomes" id="UP000325577">
    <property type="component" value="Linkage Group LG1"/>
</dbReference>
<gene>
    <name evidence="2" type="ORF">F0562_002887</name>
</gene>
<dbReference type="Pfam" id="PF13456">
    <property type="entry name" value="RVT_3"/>
    <property type="match status" value="1"/>
</dbReference>
<accession>A0A5J5BUR6</accession>
<evidence type="ECO:0000313" key="2">
    <source>
        <dbReference type="EMBL" id="KAA8546374.1"/>
    </source>
</evidence>
<dbReference type="InterPro" id="IPR002156">
    <property type="entry name" value="RNaseH_domain"/>
</dbReference>
<dbReference type="EMBL" id="CM018032">
    <property type="protein sequence ID" value="KAA8546374.1"/>
    <property type="molecule type" value="Genomic_DNA"/>
</dbReference>
<organism evidence="2 3">
    <name type="scientific">Nyssa sinensis</name>
    <dbReference type="NCBI Taxonomy" id="561372"/>
    <lineage>
        <taxon>Eukaryota</taxon>
        <taxon>Viridiplantae</taxon>
        <taxon>Streptophyta</taxon>
        <taxon>Embryophyta</taxon>
        <taxon>Tracheophyta</taxon>
        <taxon>Spermatophyta</taxon>
        <taxon>Magnoliopsida</taxon>
        <taxon>eudicotyledons</taxon>
        <taxon>Gunneridae</taxon>
        <taxon>Pentapetalae</taxon>
        <taxon>asterids</taxon>
        <taxon>Cornales</taxon>
        <taxon>Nyssaceae</taxon>
        <taxon>Nyssa</taxon>
    </lineage>
</organism>
<dbReference type="InterPro" id="IPR044730">
    <property type="entry name" value="RNase_H-like_dom_plant"/>
</dbReference>
<dbReference type="GO" id="GO:0004523">
    <property type="term" value="F:RNA-DNA hybrid ribonuclease activity"/>
    <property type="evidence" value="ECO:0007669"/>
    <property type="project" value="InterPro"/>
</dbReference>
<feature type="domain" description="RNase H type-1" evidence="1">
    <location>
        <begin position="97"/>
        <end position="144"/>
    </location>
</feature>
<proteinExistence type="predicted"/>
<reference evidence="2 3" key="1">
    <citation type="submission" date="2019-09" db="EMBL/GenBank/DDBJ databases">
        <title>A chromosome-level genome assembly of the Chinese tupelo Nyssa sinensis.</title>
        <authorList>
            <person name="Yang X."/>
            <person name="Kang M."/>
            <person name="Yang Y."/>
            <person name="Xiong H."/>
            <person name="Wang M."/>
            <person name="Zhang Z."/>
            <person name="Wang Z."/>
            <person name="Wu H."/>
            <person name="Ma T."/>
            <person name="Liu J."/>
            <person name="Xi Z."/>
        </authorList>
    </citation>
    <scope>NUCLEOTIDE SEQUENCE [LARGE SCALE GENOMIC DNA]</scope>
    <source>
        <strain evidence="2">J267</strain>
        <tissue evidence="2">Leaf</tissue>
    </source>
</reference>
<dbReference type="OrthoDB" id="1750512at2759"/>
<dbReference type="CDD" id="cd06222">
    <property type="entry name" value="RNase_H_like"/>
    <property type="match status" value="1"/>
</dbReference>
<protein>
    <recommendedName>
        <fullName evidence="1">RNase H type-1 domain-containing protein</fullName>
    </recommendedName>
</protein>
<dbReference type="PANTHER" id="PTHR47723:SF19">
    <property type="entry name" value="POLYNUCLEOTIDYL TRANSFERASE, RIBONUCLEASE H-LIKE SUPERFAMILY PROTEIN"/>
    <property type="match status" value="1"/>
</dbReference>
<dbReference type="AlphaFoldDB" id="A0A5J5BUR6"/>
<dbReference type="PANTHER" id="PTHR47723">
    <property type="entry name" value="OS05G0353850 PROTEIN"/>
    <property type="match status" value="1"/>
</dbReference>
<evidence type="ECO:0000259" key="1">
    <source>
        <dbReference type="Pfam" id="PF13456"/>
    </source>
</evidence>
<keyword evidence="3" id="KW-1185">Reference proteome</keyword>
<sequence length="145" mass="16029">MSNGRSGVEHDESSTATSLTEFWSDLWKLKLQLFLWRCAAWSNLHRKGVRIEAAEQMATKYALSLDDSSASQSSIFLFQSPSVLALWIPPPTLLKLNVDGAWKNEVSSSGIGAVVRNEQGLFIAAMAMNKIHVANPLIMEAYAIF</sequence>
<dbReference type="GO" id="GO:0003676">
    <property type="term" value="F:nucleic acid binding"/>
    <property type="evidence" value="ECO:0007669"/>
    <property type="project" value="InterPro"/>
</dbReference>
<evidence type="ECO:0000313" key="3">
    <source>
        <dbReference type="Proteomes" id="UP000325577"/>
    </source>
</evidence>
<name>A0A5J5BUR6_9ASTE</name>
<dbReference type="InterPro" id="IPR053151">
    <property type="entry name" value="RNase_H-like"/>
</dbReference>